<dbReference type="AlphaFoldDB" id="A0A077M294"/>
<dbReference type="InterPro" id="IPR009057">
    <property type="entry name" value="Homeodomain-like_sf"/>
</dbReference>
<name>A0A077M294_9MICO</name>
<dbReference type="InterPro" id="IPR036271">
    <property type="entry name" value="Tet_transcr_reg_TetR-rel_C_sf"/>
</dbReference>
<keyword evidence="3" id="KW-0804">Transcription</keyword>
<dbReference type="PANTHER" id="PTHR30055:SF234">
    <property type="entry name" value="HTH-TYPE TRANSCRIPTIONAL REGULATOR BETI"/>
    <property type="match status" value="1"/>
</dbReference>
<evidence type="ECO:0000313" key="5">
    <source>
        <dbReference type="Proteomes" id="UP000035721"/>
    </source>
</evidence>
<evidence type="ECO:0000256" key="2">
    <source>
        <dbReference type="ARBA" id="ARBA00023125"/>
    </source>
</evidence>
<dbReference type="OrthoDB" id="329481at2"/>
<keyword evidence="5" id="KW-1185">Reference proteome</keyword>
<dbReference type="Proteomes" id="UP000035721">
    <property type="component" value="Unassembled WGS sequence"/>
</dbReference>
<organism evidence="4 5">
    <name type="scientific">Nostocoides japonicum T1-X7</name>
    <dbReference type="NCBI Taxonomy" id="1194083"/>
    <lineage>
        <taxon>Bacteria</taxon>
        <taxon>Bacillati</taxon>
        <taxon>Actinomycetota</taxon>
        <taxon>Actinomycetes</taxon>
        <taxon>Micrococcales</taxon>
        <taxon>Intrasporangiaceae</taxon>
        <taxon>Nostocoides</taxon>
    </lineage>
</organism>
<evidence type="ECO:0000256" key="3">
    <source>
        <dbReference type="ARBA" id="ARBA00023163"/>
    </source>
</evidence>
<dbReference type="SUPFAM" id="SSF48498">
    <property type="entry name" value="Tetracyclin repressor-like, C-terminal domain"/>
    <property type="match status" value="1"/>
</dbReference>
<dbReference type="PANTHER" id="PTHR30055">
    <property type="entry name" value="HTH-TYPE TRANSCRIPTIONAL REGULATOR RUTR"/>
    <property type="match status" value="1"/>
</dbReference>
<dbReference type="EMBL" id="CAJB01000400">
    <property type="protein sequence ID" value="CCH79956.1"/>
    <property type="molecule type" value="Genomic_DNA"/>
</dbReference>
<gene>
    <name evidence="4" type="ORF">BN12_670008</name>
</gene>
<evidence type="ECO:0000256" key="1">
    <source>
        <dbReference type="ARBA" id="ARBA00023015"/>
    </source>
</evidence>
<reference evidence="4 5" key="1">
    <citation type="journal article" date="2013" name="ISME J.">
        <title>A metabolic model for members of the genus Tetrasphaera involved in enhanced biological phosphorus removal.</title>
        <authorList>
            <person name="Kristiansen R."/>
            <person name="Nguyen H.T.T."/>
            <person name="Saunders A.M."/>
            <person name="Nielsen J.L."/>
            <person name="Wimmer R."/>
            <person name="Le V.Q."/>
            <person name="McIlroy S.J."/>
            <person name="Petrovski S."/>
            <person name="Seviour R.J."/>
            <person name="Calteau A."/>
            <person name="Nielsen K.L."/>
            <person name="Nielsen P.H."/>
        </authorList>
    </citation>
    <scope>NUCLEOTIDE SEQUENCE [LARGE SCALE GENOMIC DNA]</scope>
    <source>
        <strain evidence="4 5">T1-X7</strain>
    </source>
</reference>
<dbReference type="InterPro" id="IPR050109">
    <property type="entry name" value="HTH-type_TetR-like_transc_reg"/>
</dbReference>
<keyword evidence="2" id="KW-0238">DNA-binding</keyword>
<dbReference type="GO" id="GO:0003700">
    <property type="term" value="F:DNA-binding transcription factor activity"/>
    <property type="evidence" value="ECO:0007669"/>
    <property type="project" value="TreeGrafter"/>
</dbReference>
<protein>
    <submittedName>
        <fullName evidence="4">Putative Transcriptional regulator, TetR family</fullName>
    </submittedName>
</protein>
<proteinExistence type="predicted"/>
<dbReference type="SUPFAM" id="SSF46689">
    <property type="entry name" value="Homeodomain-like"/>
    <property type="match status" value="1"/>
</dbReference>
<sequence length="220" mass="23579">MGSGRRAGRPAEPVLTRADIARAAHRRLTVVPPRHLRMSDLAADLDVRTASLYNHVANKDDVLNAVRDIVGASMDRSTLAVRPWPAALRSFAHSYVEAFLPLHPEATAAIAVLPMGHQPAVMRTYDAFCTLLGDAGWPVDKIMPTLLALESLCIGSVLDRRSPPGYMTPDDPRAVPAYAEAYAANLAASAEALDLGLDALIDGLLVRYPVSAPDPNRSSP</sequence>
<comment type="caution">
    <text evidence="4">The sequence shown here is derived from an EMBL/GenBank/DDBJ whole genome shotgun (WGS) entry which is preliminary data.</text>
</comment>
<dbReference type="RefSeq" id="WP_048551945.1">
    <property type="nucleotide sequence ID" value="NZ_HF570958.1"/>
</dbReference>
<accession>A0A077M294</accession>
<dbReference type="GO" id="GO:0000976">
    <property type="term" value="F:transcription cis-regulatory region binding"/>
    <property type="evidence" value="ECO:0007669"/>
    <property type="project" value="TreeGrafter"/>
</dbReference>
<dbReference type="Gene3D" id="1.10.357.10">
    <property type="entry name" value="Tetracycline Repressor, domain 2"/>
    <property type="match status" value="1"/>
</dbReference>
<dbReference type="STRING" id="1194083.BN12_670008"/>
<evidence type="ECO:0000313" key="4">
    <source>
        <dbReference type="EMBL" id="CCH79956.1"/>
    </source>
</evidence>
<keyword evidence="1" id="KW-0805">Transcription regulation</keyword>